<dbReference type="Gene3D" id="1.10.10.10">
    <property type="entry name" value="Winged helix-like DNA-binding domain superfamily/Winged helix DNA-binding domain"/>
    <property type="match status" value="1"/>
</dbReference>
<evidence type="ECO:0000313" key="3">
    <source>
        <dbReference type="Proteomes" id="UP000572907"/>
    </source>
</evidence>
<keyword evidence="2" id="KW-0238">DNA-binding</keyword>
<dbReference type="SUPFAM" id="SSF46785">
    <property type="entry name" value="Winged helix' DNA-binding domain"/>
    <property type="match status" value="1"/>
</dbReference>
<evidence type="ECO:0000259" key="1">
    <source>
        <dbReference type="Pfam" id="PF03551"/>
    </source>
</evidence>
<dbReference type="InterPro" id="IPR036388">
    <property type="entry name" value="WH-like_DNA-bd_sf"/>
</dbReference>
<dbReference type="EMBL" id="JACHXE010000001">
    <property type="protein sequence ID" value="MBB3075574.1"/>
    <property type="molecule type" value="Genomic_DNA"/>
</dbReference>
<reference evidence="2 3" key="1">
    <citation type="submission" date="2020-08" db="EMBL/GenBank/DDBJ databases">
        <title>Genomic Encyclopedia of Type Strains, Phase III (KMG-III): the genomes of soil and plant-associated and newly described type strains.</title>
        <authorList>
            <person name="Whitman W."/>
        </authorList>
    </citation>
    <scope>NUCLEOTIDE SEQUENCE [LARGE SCALE GENOMIC DNA]</scope>
    <source>
        <strain evidence="2 3">CECT 3237</strain>
    </source>
</reference>
<organism evidence="2 3">
    <name type="scientific">Streptomyces violarus</name>
    <dbReference type="NCBI Taxonomy" id="67380"/>
    <lineage>
        <taxon>Bacteria</taxon>
        <taxon>Bacillati</taxon>
        <taxon>Actinomycetota</taxon>
        <taxon>Actinomycetes</taxon>
        <taxon>Kitasatosporales</taxon>
        <taxon>Streptomycetaceae</taxon>
        <taxon>Streptomyces</taxon>
    </lineage>
</organism>
<keyword evidence="3" id="KW-1185">Reference proteome</keyword>
<gene>
    <name evidence="2" type="ORF">FHS41_002043</name>
</gene>
<sequence length="106" mass="11409">MTAPRLTKPTIAVLEVLLAATGDAPAWGLSICRDADLGSGTVYPILDRLLERGWVTSYDESEPHPGRPPRRYYELTGTGRSQAQAALDARRARRQAFGLGLSGGEA</sequence>
<comment type="caution">
    <text evidence="2">The sequence shown here is derived from an EMBL/GenBank/DDBJ whole genome shotgun (WGS) entry which is preliminary data.</text>
</comment>
<protein>
    <submittedName>
        <fullName evidence="2">DNA-binding MarR family transcriptional regulator</fullName>
    </submittedName>
</protein>
<dbReference type="InterPro" id="IPR052509">
    <property type="entry name" value="Metal_resp_DNA-bind_regulator"/>
</dbReference>
<dbReference type="GO" id="GO:0003677">
    <property type="term" value="F:DNA binding"/>
    <property type="evidence" value="ECO:0007669"/>
    <property type="project" value="UniProtKB-KW"/>
</dbReference>
<name>A0A7W5F0L3_9ACTN</name>
<dbReference type="InterPro" id="IPR036390">
    <property type="entry name" value="WH_DNA-bd_sf"/>
</dbReference>
<proteinExistence type="predicted"/>
<dbReference type="AlphaFoldDB" id="A0A7W5F0L3"/>
<feature type="domain" description="Transcription regulator PadR N-terminal" evidence="1">
    <location>
        <begin position="36"/>
        <end position="84"/>
    </location>
</feature>
<accession>A0A7W5F0L3</accession>
<dbReference type="Proteomes" id="UP000572907">
    <property type="component" value="Unassembled WGS sequence"/>
</dbReference>
<dbReference type="Pfam" id="PF03551">
    <property type="entry name" value="PadR"/>
    <property type="match status" value="1"/>
</dbReference>
<dbReference type="RefSeq" id="WP_184589846.1">
    <property type="nucleotide sequence ID" value="NZ_BMUP01000001.1"/>
</dbReference>
<dbReference type="PANTHER" id="PTHR33169:SF14">
    <property type="entry name" value="TRANSCRIPTIONAL REGULATOR RV3488"/>
    <property type="match status" value="1"/>
</dbReference>
<evidence type="ECO:0000313" key="2">
    <source>
        <dbReference type="EMBL" id="MBB3075574.1"/>
    </source>
</evidence>
<dbReference type="InterPro" id="IPR005149">
    <property type="entry name" value="Tscrpt_reg_PadR_N"/>
</dbReference>
<dbReference type="PANTHER" id="PTHR33169">
    <property type="entry name" value="PADR-FAMILY TRANSCRIPTIONAL REGULATOR"/>
    <property type="match status" value="1"/>
</dbReference>